<dbReference type="EMBL" id="FUYV01000001">
    <property type="protein sequence ID" value="SKB28937.1"/>
    <property type="molecule type" value="Genomic_DNA"/>
</dbReference>
<dbReference type="Proteomes" id="UP000191055">
    <property type="component" value="Unassembled WGS sequence"/>
</dbReference>
<sequence>MPWYDYNRTVNVNGTAFAAEGHEFADADWWRDAFSRDYVLTRDQMPDLK</sequence>
<dbReference type="OrthoDB" id="9803686at2"/>
<protein>
    <submittedName>
        <fullName evidence="1">Mannan endo-1,4-beta-mannosidase</fullName>
    </submittedName>
</protein>
<keyword evidence="2" id="KW-1185">Reference proteome</keyword>
<evidence type="ECO:0000313" key="1">
    <source>
        <dbReference type="EMBL" id="SKB28937.1"/>
    </source>
</evidence>
<gene>
    <name evidence="1" type="ORF">SAMN03080601_00030</name>
</gene>
<organism evidence="1 2">
    <name type="scientific">Alkalitalea saponilacus</name>
    <dbReference type="NCBI Taxonomy" id="889453"/>
    <lineage>
        <taxon>Bacteria</taxon>
        <taxon>Pseudomonadati</taxon>
        <taxon>Bacteroidota</taxon>
        <taxon>Bacteroidia</taxon>
        <taxon>Marinilabiliales</taxon>
        <taxon>Marinilabiliaceae</taxon>
        <taxon>Alkalitalea</taxon>
    </lineage>
</organism>
<name>A0A1T5A2E8_9BACT</name>
<proteinExistence type="predicted"/>
<accession>A0A1T5A2E8</accession>
<evidence type="ECO:0000313" key="2">
    <source>
        <dbReference type="Proteomes" id="UP000191055"/>
    </source>
</evidence>
<reference evidence="1 2" key="1">
    <citation type="submission" date="2017-02" db="EMBL/GenBank/DDBJ databases">
        <authorList>
            <person name="Peterson S.W."/>
        </authorList>
    </citation>
    <scope>NUCLEOTIDE SEQUENCE [LARGE SCALE GENOMIC DNA]</scope>
    <source>
        <strain evidence="1 2">DSM 24412</strain>
    </source>
</reference>
<dbReference type="RefSeq" id="WP_157666483.1">
    <property type="nucleotide sequence ID" value="NZ_CP021904.1"/>
</dbReference>
<dbReference type="AlphaFoldDB" id="A0A1T5A2E8"/>